<keyword evidence="3 6" id="KW-0812">Transmembrane</keyword>
<dbReference type="RefSeq" id="WP_184009001.1">
    <property type="nucleotide sequence ID" value="NZ_JACIJS010000002.1"/>
</dbReference>
<dbReference type="AlphaFoldDB" id="A0A840WUP2"/>
<keyword evidence="4 6" id="KW-1133">Transmembrane helix</keyword>
<feature type="transmembrane region" description="Helical" evidence="6">
    <location>
        <begin position="316"/>
        <end position="336"/>
    </location>
</feature>
<evidence type="ECO:0000313" key="8">
    <source>
        <dbReference type="Proteomes" id="UP000553766"/>
    </source>
</evidence>
<dbReference type="InterPro" id="IPR030923">
    <property type="entry name" value="LptG"/>
</dbReference>
<evidence type="ECO:0000256" key="4">
    <source>
        <dbReference type="ARBA" id="ARBA00022989"/>
    </source>
</evidence>
<proteinExistence type="predicted"/>
<keyword evidence="5 6" id="KW-0472">Membrane</keyword>
<dbReference type="PANTHER" id="PTHR33529:SF2">
    <property type="entry name" value="LIPOPOLYSACCHARIDE EXPORT SYSTEM PERMEASE PROTEIN LPTG"/>
    <property type="match status" value="1"/>
</dbReference>
<accession>A0A840WUP2</accession>
<comment type="caution">
    <text evidence="7">The sequence shown here is derived from an EMBL/GenBank/DDBJ whole genome shotgun (WGS) entry which is preliminary data.</text>
</comment>
<name>A0A840WUP2_9RHOB</name>
<keyword evidence="8" id="KW-1185">Reference proteome</keyword>
<evidence type="ECO:0000256" key="3">
    <source>
        <dbReference type="ARBA" id="ARBA00022692"/>
    </source>
</evidence>
<comment type="subcellular location">
    <subcellularLocation>
        <location evidence="1">Cell membrane</location>
        <topology evidence="1">Multi-pass membrane protein</topology>
    </subcellularLocation>
</comment>
<feature type="transmembrane region" description="Helical" evidence="6">
    <location>
        <begin position="12"/>
        <end position="34"/>
    </location>
</feature>
<dbReference type="GO" id="GO:0055085">
    <property type="term" value="P:transmembrane transport"/>
    <property type="evidence" value="ECO:0007669"/>
    <property type="project" value="InterPro"/>
</dbReference>
<feature type="transmembrane region" description="Helical" evidence="6">
    <location>
        <begin position="54"/>
        <end position="79"/>
    </location>
</feature>
<dbReference type="Proteomes" id="UP000553766">
    <property type="component" value="Unassembled WGS sequence"/>
</dbReference>
<protein>
    <submittedName>
        <fullName evidence="7">Lipopolysaccharide export system permease protein</fullName>
    </submittedName>
</protein>
<feature type="transmembrane region" description="Helical" evidence="6">
    <location>
        <begin position="342"/>
        <end position="366"/>
    </location>
</feature>
<evidence type="ECO:0000256" key="6">
    <source>
        <dbReference type="SAM" id="Phobius"/>
    </source>
</evidence>
<dbReference type="PANTHER" id="PTHR33529">
    <property type="entry name" value="SLR0882 PROTEIN-RELATED"/>
    <property type="match status" value="1"/>
</dbReference>
<dbReference type="GO" id="GO:0043190">
    <property type="term" value="C:ATP-binding cassette (ABC) transporter complex"/>
    <property type="evidence" value="ECO:0007669"/>
    <property type="project" value="InterPro"/>
</dbReference>
<dbReference type="GO" id="GO:0015920">
    <property type="term" value="P:lipopolysaccharide transport"/>
    <property type="evidence" value="ECO:0007669"/>
    <property type="project" value="TreeGrafter"/>
</dbReference>
<feature type="transmembrane region" description="Helical" evidence="6">
    <location>
        <begin position="100"/>
        <end position="119"/>
    </location>
</feature>
<evidence type="ECO:0000256" key="5">
    <source>
        <dbReference type="ARBA" id="ARBA00023136"/>
    </source>
</evidence>
<dbReference type="NCBIfam" id="TIGR04408">
    <property type="entry name" value="LptG_lptG"/>
    <property type="match status" value="1"/>
</dbReference>
<evidence type="ECO:0000313" key="7">
    <source>
        <dbReference type="EMBL" id="MBB5514930.1"/>
    </source>
</evidence>
<evidence type="ECO:0000256" key="1">
    <source>
        <dbReference type="ARBA" id="ARBA00004651"/>
    </source>
</evidence>
<dbReference type="InterPro" id="IPR005495">
    <property type="entry name" value="LptG/LptF_permease"/>
</dbReference>
<feature type="transmembrane region" description="Helical" evidence="6">
    <location>
        <begin position="286"/>
        <end position="304"/>
    </location>
</feature>
<organism evidence="7 8">
    <name type="scientific">Rubricella aquisinus</name>
    <dbReference type="NCBI Taxonomy" id="2028108"/>
    <lineage>
        <taxon>Bacteria</taxon>
        <taxon>Pseudomonadati</taxon>
        <taxon>Pseudomonadota</taxon>
        <taxon>Alphaproteobacteria</taxon>
        <taxon>Rhodobacterales</taxon>
        <taxon>Paracoccaceae</taxon>
        <taxon>Rubricella</taxon>
    </lineage>
</organism>
<sequence length="369" mass="40025">MAFTLWAYLGRRFLMSVMVTFFATFCVVVMGDLLELTREAAARGRDDVPVISMALLHAPSVLNKGLTFVLLIGSLVAFLRFARTSELVVLRAAGVSVWRILLAPLVLAVLLGFGTFTIYNPLSAAALKQYDRLDVKYLSGSDTLLTLAGDGLWLRQTNDAGQTVINAARTNGDGSQLIGVTFFEFRNDGTLARRIEGPNAELSEGAWVLPTAVVWNITTDPDDQTSIEQQRIEALAIPTDLTSERIVESFADPRALSFWDLQDFIETMESAGLSAVRHRLYLQTEFAKPLLFVAVVLIGAAFSMRHVRFGNTGQMVLACITTGFALFFLSDVTQALGSSGAIPILIAAWVPPVAALSFGAGLLLILEDG</sequence>
<dbReference type="EMBL" id="JACIJS010000002">
    <property type="protein sequence ID" value="MBB5514930.1"/>
    <property type="molecule type" value="Genomic_DNA"/>
</dbReference>
<dbReference type="Pfam" id="PF03739">
    <property type="entry name" value="LptF_LptG"/>
    <property type="match status" value="1"/>
</dbReference>
<gene>
    <name evidence="7" type="ORF">FHS89_000936</name>
</gene>
<evidence type="ECO:0000256" key="2">
    <source>
        <dbReference type="ARBA" id="ARBA00022475"/>
    </source>
</evidence>
<keyword evidence="2" id="KW-1003">Cell membrane</keyword>
<reference evidence="7 8" key="1">
    <citation type="submission" date="2020-08" db="EMBL/GenBank/DDBJ databases">
        <title>Genomic Encyclopedia of Type Strains, Phase IV (KMG-IV): sequencing the most valuable type-strain genomes for metagenomic binning, comparative biology and taxonomic classification.</title>
        <authorList>
            <person name="Goeker M."/>
        </authorList>
    </citation>
    <scope>NUCLEOTIDE SEQUENCE [LARGE SCALE GENOMIC DNA]</scope>
    <source>
        <strain evidence="7 8">DSM 103377</strain>
    </source>
</reference>